<dbReference type="CDD" id="cd04623">
    <property type="entry name" value="CBS_pair_bac_euk"/>
    <property type="match status" value="1"/>
</dbReference>
<dbReference type="PANTHER" id="PTHR43080">
    <property type="entry name" value="CBS DOMAIN-CONTAINING PROTEIN CBSX3, MITOCHONDRIAL"/>
    <property type="match status" value="1"/>
</dbReference>
<evidence type="ECO:0000256" key="2">
    <source>
        <dbReference type="PROSITE-ProRule" id="PRU00703"/>
    </source>
</evidence>
<dbReference type="Pfam" id="PF00571">
    <property type="entry name" value="CBS"/>
    <property type="match status" value="2"/>
</dbReference>
<gene>
    <name evidence="4" type="ORF">GCM10011611_64030</name>
</gene>
<accession>A0A8J2Z025</accession>
<dbReference type="SUPFAM" id="SSF54631">
    <property type="entry name" value="CBS-domain pair"/>
    <property type="match status" value="1"/>
</dbReference>
<proteinExistence type="predicted"/>
<dbReference type="Gene3D" id="3.10.580.10">
    <property type="entry name" value="CBS-domain"/>
    <property type="match status" value="1"/>
</dbReference>
<feature type="domain" description="CBS" evidence="3">
    <location>
        <begin position="10"/>
        <end position="67"/>
    </location>
</feature>
<dbReference type="EMBL" id="BMJQ01000028">
    <property type="protein sequence ID" value="GGF48839.1"/>
    <property type="molecule type" value="Genomic_DNA"/>
</dbReference>
<organism evidence="4 5">
    <name type="scientific">Aliidongia dinghuensis</name>
    <dbReference type="NCBI Taxonomy" id="1867774"/>
    <lineage>
        <taxon>Bacteria</taxon>
        <taxon>Pseudomonadati</taxon>
        <taxon>Pseudomonadota</taxon>
        <taxon>Alphaproteobacteria</taxon>
        <taxon>Rhodospirillales</taxon>
        <taxon>Dongiaceae</taxon>
        <taxon>Aliidongia</taxon>
    </lineage>
</organism>
<dbReference type="RefSeq" id="WP_229744128.1">
    <property type="nucleotide sequence ID" value="NZ_BMJQ01000028.1"/>
</dbReference>
<sequence length="148" mass="16011">MGRKIVPDLVQNQVLTILAPGLSVREAAKAMADRNIGAVLVAEAGRLKGICTERDVAHRVVAKGRDPDRTTIAEIMTADPAVVSPDETPATALDMMRRIGCRHLPVMDGDRIAGMLSIRDLYAAIQAELEEDLRLRDDFIMGSGYSVA</sequence>
<dbReference type="PANTHER" id="PTHR43080:SF2">
    <property type="entry name" value="CBS DOMAIN-CONTAINING PROTEIN"/>
    <property type="match status" value="1"/>
</dbReference>
<keyword evidence="5" id="KW-1185">Reference proteome</keyword>
<feature type="domain" description="CBS" evidence="3">
    <location>
        <begin position="76"/>
        <end position="131"/>
    </location>
</feature>
<evidence type="ECO:0000313" key="5">
    <source>
        <dbReference type="Proteomes" id="UP000646365"/>
    </source>
</evidence>
<evidence type="ECO:0000256" key="1">
    <source>
        <dbReference type="ARBA" id="ARBA00023122"/>
    </source>
</evidence>
<reference evidence="4" key="1">
    <citation type="journal article" date="2014" name="Int. J. Syst. Evol. Microbiol.">
        <title>Complete genome sequence of Corynebacterium casei LMG S-19264T (=DSM 44701T), isolated from a smear-ripened cheese.</title>
        <authorList>
            <consortium name="US DOE Joint Genome Institute (JGI-PGF)"/>
            <person name="Walter F."/>
            <person name="Albersmeier A."/>
            <person name="Kalinowski J."/>
            <person name="Ruckert C."/>
        </authorList>
    </citation>
    <scope>NUCLEOTIDE SEQUENCE</scope>
    <source>
        <strain evidence="4">CGMCC 1.15725</strain>
    </source>
</reference>
<dbReference type="InterPro" id="IPR051257">
    <property type="entry name" value="Diverse_CBS-Domain"/>
</dbReference>
<dbReference type="InterPro" id="IPR044725">
    <property type="entry name" value="CBSX3_CBS_dom"/>
</dbReference>
<dbReference type="InterPro" id="IPR000644">
    <property type="entry name" value="CBS_dom"/>
</dbReference>
<reference evidence="4" key="2">
    <citation type="submission" date="2020-09" db="EMBL/GenBank/DDBJ databases">
        <authorList>
            <person name="Sun Q."/>
            <person name="Zhou Y."/>
        </authorList>
    </citation>
    <scope>NUCLEOTIDE SEQUENCE</scope>
    <source>
        <strain evidence="4">CGMCC 1.15725</strain>
    </source>
</reference>
<protein>
    <submittedName>
        <fullName evidence="4">Signal transduction protein</fullName>
    </submittedName>
</protein>
<dbReference type="InterPro" id="IPR046342">
    <property type="entry name" value="CBS_dom_sf"/>
</dbReference>
<dbReference type="SMART" id="SM00116">
    <property type="entry name" value="CBS"/>
    <property type="match status" value="2"/>
</dbReference>
<comment type="caution">
    <text evidence="4">The sequence shown here is derived from an EMBL/GenBank/DDBJ whole genome shotgun (WGS) entry which is preliminary data.</text>
</comment>
<dbReference type="PROSITE" id="PS51371">
    <property type="entry name" value="CBS"/>
    <property type="match status" value="2"/>
</dbReference>
<evidence type="ECO:0000259" key="3">
    <source>
        <dbReference type="PROSITE" id="PS51371"/>
    </source>
</evidence>
<keyword evidence="1 2" id="KW-0129">CBS domain</keyword>
<dbReference type="AlphaFoldDB" id="A0A8J2Z025"/>
<dbReference type="Proteomes" id="UP000646365">
    <property type="component" value="Unassembled WGS sequence"/>
</dbReference>
<evidence type="ECO:0000313" key="4">
    <source>
        <dbReference type="EMBL" id="GGF48839.1"/>
    </source>
</evidence>
<name>A0A8J2Z025_9PROT</name>